<keyword evidence="3" id="KW-1185">Reference proteome</keyword>
<feature type="chain" id="PRO_5040422173" description="Secreted protein" evidence="1">
    <location>
        <begin position="19"/>
        <end position="102"/>
    </location>
</feature>
<reference evidence="2" key="1">
    <citation type="submission" date="2020-03" db="EMBL/GenBank/DDBJ databases">
        <authorList>
            <person name="Weist P."/>
        </authorList>
    </citation>
    <scope>NUCLEOTIDE SEQUENCE</scope>
</reference>
<dbReference type="AlphaFoldDB" id="A0A9N7UP14"/>
<dbReference type="Proteomes" id="UP001153269">
    <property type="component" value="Unassembled WGS sequence"/>
</dbReference>
<evidence type="ECO:0000313" key="2">
    <source>
        <dbReference type="EMBL" id="CAB1434147.1"/>
    </source>
</evidence>
<comment type="caution">
    <text evidence="2">The sequence shown here is derived from an EMBL/GenBank/DDBJ whole genome shotgun (WGS) entry which is preliminary data.</text>
</comment>
<proteinExistence type="predicted"/>
<evidence type="ECO:0000256" key="1">
    <source>
        <dbReference type="SAM" id="SignalP"/>
    </source>
</evidence>
<evidence type="ECO:0000313" key="3">
    <source>
        <dbReference type="Proteomes" id="UP001153269"/>
    </source>
</evidence>
<name>A0A9N7UP14_PLEPL</name>
<sequence length="102" mass="11219">MSHIPGPLLMWLRSSGCGLCWAPLSPSIPSRWACRLTPVAESTRFCLFPWALGADPQGKDGRSEQECEKCSSSLTFLKVKQQVDIITNADVWVLAVTRAQGK</sequence>
<protein>
    <recommendedName>
        <fullName evidence="4">Secreted protein</fullName>
    </recommendedName>
</protein>
<keyword evidence="1" id="KW-0732">Signal</keyword>
<evidence type="ECO:0008006" key="4">
    <source>
        <dbReference type="Google" id="ProtNLM"/>
    </source>
</evidence>
<feature type="signal peptide" evidence="1">
    <location>
        <begin position="1"/>
        <end position="18"/>
    </location>
</feature>
<dbReference type="EMBL" id="CADEAL010001635">
    <property type="protein sequence ID" value="CAB1434147.1"/>
    <property type="molecule type" value="Genomic_DNA"/>
</dbReference>
<gene>
    <name evidence="2" type="ORF">PLEPLA_LOCUS22217</name>
</gene>
<accession>A0A9N7UP14</accession>
<organism evidence="2 3">
    <name type="scientific">Pleuronectes platessa</name>
    <name type="common">European plaice</name>
    <dbReference type="NCBI Taxonomy" id="8262"/>
    <lineage>
        <taxon>Eukaryota</taxon>
        <taxon>Metazoa</taxon>
        <taxon>Chordata</taxon>
        <taxon>Craniata</taxon>
        <taxon>Vertebrata</taxon>
        <taxon>Euteleostomi</taxon>
        <taxon>Actinopterygii</taxon>
        <taxon>Neopterygii</taxon>
        <taxon>Teleostei</taxon>
        <taxon>Neoteleostei</taxon>
        <taxon>Acanthomorphata</taxon>
        <taxon>Carangaria</taxon>
        <taxon>Pleuronectiformes</taxon>
        <taxon>Pleuronectoidei</taxon>
        <taxon>Pleuronectidae</taxon>
        <taxon>Pleuronectes</taxon>
    </lineage>
</organism>